<reference evidence="2" key="1">
    <citation type="submission" date="2018-12" db="EMBL/GenBank/DDBJ databases">
        <title>Tengunoibacter tsumagoiensis gen. nov., sp. nov., Dictyobacter kobayashii sp. nov., D. alpinus sp. nov., and D. joshuensis sp. nov. and description of Dictyobacteraceae fam. nov. within the order Ktedonobacterales isolated from Tengu-no-mugimeshi.</title>
        <authorList>
            <person name="Wang C.M."/>
            <person name="Zheng Y."/>
            <person name="Sakai Y."/>
            <person name="Toyoda A."/>
            <person name="Minakuchi Y."/>
            <person name="Abe K."/>
            <person name="Yokota A."/>
            <person name="Yabe S."/>
        </authorList>
    </citation>
    <scope>NUCLEOTIDE SEQUENCE [LARGE SCALE GENOMIC DNA]</scope>
    <source>
        <strain evidence="2">Uno11</strain>
    </source>
</reference>
<evidence type="ECO:0000313" key="1">
    <source>
        <dbReference type="EMBL" id="GCE20831.1"/>
    </source>
</evidence>
<organism evidence="1 2">
    <name type="scientific">Dictyobacter kobayashii</name>
    <dbReference type="NCBI Taxonomy" id="2014872"/>
    <lineage>
        <taxon>Bacteria</taxon>
        <taxon>Bacillati</taxon>
        <taxon>Chloroflexota</taxon>
        <taxon>Ktedonobacteria</taxon>
        <taxon>Ktedonobacterales</taxon>
        <taxon>Dictyobacteraceae</taxon>
        <taxon>Dictyobacter</taxon>
    </lineage>
</organism>
<protein>
    <submittedName>
        <fullName evidence="1">Uncharacterized protein</fullName>
    </submittedName>
</protein>
<comment type="caution">
    <text evidence="1">The sequence shown here is derived from an EMBL/GenBank/DDBJ whole genome shotgun (WGS) entry which is preliminary data.</text>
</comment>
<proteinExistence type="predicted"/>
<dbReference type="EMBL" id="BIFS01000001">
    <property type="protein sequence ID" value="GCE20831.1"/>
    <property type="molecule type" value="Genomic_DNA"/>
</dbReference>
<name>A0A402ANQ2_9CHLR</name>
<dbReference type="AlphaFoldDB" id="A0A402ANQ2"/>
<evidence type="ECO:0000313" key="2">
    <source>
        <dbReference type="Proteomes" id="UP000287188"/>
    </source>
</evidence>
<gene>
    <name evidence="1" type="ORF">KDK_46310</name>
</gene>
<dbReference type="Proteomes" id="UP000287188">
    <property type="component" value="Unassembled WGS sequence"/>
</dbReference>
<keyword evidence="2" id="KW-1185">Reference proteome</keyword>
<sequence>MLSMKDMQATEVIYPADGASRRCACVRRRIDEKGDVGLFIFLCIALLERFDDFM</sequence>
<accession>A0A402ANQ2</accession>